<evidence type="ECO:0000313" key="4">
    <source>
        <dbReference type="EMBL" id="KAK9774093.1"/>
    </source>
</evidence>
<reference evidence="4 5" key="1">
    <citation type="submission" date="2024-02" db="EMBL/GenBank/DDBJ databases">
        <title>First draft genome assembly of two strains of Seiridium cardinale.</title>
        <authorList>
            <person name="Emiliani G."/>
            <person name="Scali E."/>
        </authorList>
    </citation>
    <scope>NUCLEOTIDE SEQUENCE [LARGE SCALE GENOMIC DNA]</scope>
    <source>
        <strain evidence="4 5">BM-138-000479</strain>
    </source>
</reference>
<evidence type="ECO:0000256" key="2">
    <source>
        <dbReference type="SAM" id="MobiDB-lite"/>
    </source>
</evidence>
<keyword evidence="1" id="KW-0175">Coiled coil</keyword>
<feature type="coiled-coil region" evidence="1">
    <location>
        <begin position="539"/>
        <end position="566"/>
    </location>
</feature>
<evidence type="ECO:0000256" key="1">
    <source>
        <dbReference type="SAM" id="Coils"/>
    </source>
</evidence>
<organism evidence="4 5">
    <name type="scientific">Seiridium cardinale</name>
    <dbReference type="NCBI Taxonomy" id="138064"/>
    <lineage>
        <taxon>Eukaryota</taxon>
        <taxon>Fungi</taxon>
        <taxon>Dikarya</taxon>
        <taxon>Ascomycota</taxon>
        <taxon>Pezizomycotina</taxon>
        <taxon>Sordariomycetes</taxon>
        <taxon>Xylariomycetidae</taxon>
        <taxon>Amphisphaeriales</taxon>
        <taxon>Sporocadaceae</taxon>
        <taxon>Seiridium</taxon>
    </lineage>
</organism>
<protein>
    <submittedName>
        <fullName evidence="4">Uncharacterized protein</fullName>
    </submittedName>
</protein>
<keyword evidence="3" id="KW-1133">Transmembrane helix</keyword>
<feature type="region of interest" description="Disordered" evidence="2">
    <location>
        <begin position="27"/>
        <end position="77"/>
    </location>
</feature>
<keyword evidence="3" id="KW-0472">Membrane</keyword>
<dbReference type="EMBL" id="JARVKM010000044">
    <property type="protein sequence ID" value="KAK9774093.1"/>
    <property type="molecule type" value="Genomic_DNA"/>
</dbReference>
<comment type="caution">
    <text evidence="4">The sequence shown here is derived from an EMBL/GenBank/DDBJ whole genome shotgun (WGS) entry which is preliminary data.</text>
</comment>
<sequence length="626" mass="71742">MHRTYQPDHAPSASNGTASHVSYHNHTFIGFPQPTQSNLAPDPRNGNSNKTNAEPGTRSITEQSRMQKRSISARDADPRFREALHELFQEYAPSDKRLDELGKRYEEPEAQTPWSDPTFQSQRREVLQSTKYVIKSHHQLSEAISKVNHWKHFADQMSNAWPKSFGFLVTRQDRPPRFLWQPGTPHLDDGTNYICRKSTPGGDQSLLEVLFHGFNVHLVADDDVLWQIMPSISTSLLTVPTMAFLECLLAPTHIGYTSFGTISDWFPIQSSTPVLHSSGDFGNGDWLCIRFNMRSCIPDDRGDRVTQFEHGYGISPKGIGLPLKRQAARIPRLSGESDQFAIEFLMSVAIVLRKRCQIGVPSIVKYNVVVWVDYRNEFEDCSDRRSVLPVLSDKVALDLGLRDCGPGGQPFVQFLVVLARTIDHWTKCWDAMMDKIDETVGVQADEISQLQDTLDKRRWEMLMFDDSFQLSEQYFSVLQLLRIFLNWIEEAEQGILDLRSELTKQCESWRAWQREHSLPDEDEWHLDLDNLKRNDGQVEDFFRRRVSALKDRIQRKKEEVESLRDGLFNAASLRETLKAKTLSIYIGVFTVVTVFFTPLGFMAVDLLGYPVPDNGRRTLGSKRICN</sequence>
<accession>A0ABR2XJX3</accession>
<gene>
    <name evidence="4" type="ORF">SCAR479_09207</name>
</gene>
<evidence type="ECO:0000313" key="5">
    <source>
        <dbReference type="Proteomes" id="UP001465668"/>
    </source>
</evidence>
<keyword evidence="5" id="KW-1185">Reference proteome</keyword>
<proteinExistence type="predicted"/>
<name>A0ABR2XJX3_9PEZI</name>
<feature type="transmembrane region" description="Helical" evidence="3">
    <location>
        <begin position="582"/>
        <end position="607"/>
    </location>
</feature>
<dbReference type="Proteomes" id="UP001465668">
    <property type="component" value="Unassembled WGS sequence"/>
</dbReference>
<feature type="compositionally biased region" description="Polar residues" evidence="2">
    <location>
        <begin position="33"/>
        <end position="64"/>
    </location>
</feature>
<keyword evidence="3" id="KW-0812">Transmembrane</keyword>
<feature type="region of interest" description="Disordered" evidence="2">
    <location>
        <begin position="1"/>
        <end position="20"/>
    </location>
</feature>
<evidence type="ECO:0000256" key="3">
    <source>
        <dbReference type="SAM" id="Phobius"/>
    </source>
</evidence>